<gene>
    <name evidence="1" type="ORF">FisN_8Hh018</name>
</gene>
<comment type="caution">
    <text evidence="1">The sequence shown here is derived from an EMBL/GenBank/DDBJ whole genome shotgun (WGS) entry which is preliminary data.</text>
</comment>
<keyword evidence="2" id="KW-1185">Reference proteome</keyword>
<dbReference type="InParanoid" id="A0A1Z5JJG1"/>
<organism evidence="1 2">
    <name type="scientific">Fistulifera solaris</name>
    <name type="common">Oleaginous diatom</name>
    <dbReference type="NCBI Taxonomy" id="1519565"/>
    <lineage>
        <taxon>Eukaryota</taxon>
        <taxon>Sar</taxon>
        <taxon>Stramenopiles</taxon>
        <taxon>Ochrophyta</taxon>
        <taxon>Bacillariophyta</taxon>
        <taxon>Bacillariophyceae</taxon>
        <taxon>Bacillariophycidae</taxon>
        <taxon>Naviculales</taxon>
        <taxon>Naviculaceae</taxon>
        <taxon>Fistulifera</taxon>
    </lineage>
</organism>
<dbReference type="InterPro" id="IPR011990">
    <property type="entry name" value="TPR-like_helical_dom_sf"/>
</dbReference>
<dbReference type="EMBL" id="BDSP01000075">
    <property type="protein sequence ID" value="GAX14143.1"/>
    <property type="molecule type" value="Genomic_DNA"/>
</dbReference>
<evidence type="ECO:0000313" key="2">
    <source>
        <dbReference type="Proteomes" id="UP000198406"/>
    </source>
</evidence>
<evidence type="ECO:0008006" key="3">
    <source>
        <dbReference type="Google" id="ProtNLM"/>
    </source>
</evidence>
<sequence>MKHANKNTQKTQTPPAHNCIKHNNMVIPVDQSYLSLNNAGVQLFIDGDCRTAAKYFQESLVVLKQMAAQLSVVSHNRSKFDEESSLGFTLLEAVAFPEKLSFGNWDGSTFMYSVPFLLQERVLFGERELSFYSSIVLFNLALCFHKRGIKGHSKLIQQALNLYMFTLQLLADSDARPSPAALMVEALVLNNKANCHYELCDIAAEHDTAERLVDILTMGVLQPKHGFPRAIIEELIINSSIILDMGRRAAEAA</sequence>
<dbReference type="AlphaFoldDB" id="A0A1Z5JJG1"/>
<dbReference type="SUPFAM" id="SSF48452">
    <property type="entry name" value="TPR-like"/>
    <property type="match status" value="1"/>
</dbReference>
<name>A0A1Z5JJG1_FISSO</name>
<accession>A0A1Z5JJG1</accession>
<reference evidence="1 2" key="1">
    <citation type="journal article" date="2015" name="Plant Cell">
        <title>Oil accumulation by the oleaginous diatom Fistulifera solaris as revealed by the genome and transcriptome.</title>
        <authorList>
            <person name="Tanaka T."/>
            <person name="Maeda Y."/>
            <person name="Veluchamy A."/>
            <person name="Tanaka M."/>
            <person name="Abida H."/>
            <person name="Marechal E."/>
            <person name="Bowler C."/>
            <person name="Muto M."/>
            <person name="Sunaga Y."/>
            <person name="Tanaka M."/>
            <person name="Yoshino T."/>
            <person name="Taniguchi T."/>
            <person name="Fukuda Y."/>
            <person name="Nemoto M."/>
            <person name="Matsumoto M."/>
            <person name="Wong P.S."/>
            <person name="Aburatani S."/>
            <person name="Fujibuchi W."/>
        </authorList>
    </citation>
    <scope>NUCLEOTIDE SEQUENCE [LARGE SCALE GENOMIC DNA]</scope>
    <source>
        <strain evidence="1 2">JPCC DA0580</strain>
    </source>
</reference>
<protein>
    <recommendedName>
        <fullName evidence="3">CCR4-NOT transcription complex subunit 10</fullName>
    </recommendedName>
</protein>
<proteinExistence type="predicted"/>
<dbReference type="Proteomes" id="UP000198406">
    <property type="component" value="Unassembled WGS sequence"/>
</dbReference>
<dbReference type="OrthoDB" id="53465at2759"/>
<evidence type="ECO:0000313" key="1">
    <source>
        <dbReference type="EMBL" id="GAX14143.1"/>
    </source>
</evidence>